<feature type="non-terminal residue" evidence="3">
    <location>
        <position position="1"/>
    </location>
</feature>
<dbReference type="Pfam" id="PF00364">
    <property type="entry name" value="Biotin_lipoyl"/>
    <property type="match status" value="1"/>
</dbReference>
<comment type="caution">
    <text evidence="3">The sequence shown here is derived from an EMBL/GenBank/DDBJ whole genome shotgun (WGS) entry which is preliminary data.</text>
</comment>
<keyword evidence="4" id="KW-1185">Reference proteome</keyword>
<dbReference type="SUPFAM" id="SSF51230">
    <property type="entry name" value="Single hybrid motif"/>
    <property type="match status" value="1"/>
</dbReference>
<dbReference type="AlphaFoldDB" id="A0A8H7TGG3"/>
<dbReference type="Gene3D" id="2.40.50.100">
    <property type="match status" value="1"/>
</dbReference>
<gene>
    <name evidence="3" type="ORF">IFR04_005664</name>
</gene>
<dbReference type="InterPro" id="IPR011053">
    <property type="entry name" value="Single_hybrid_motif"/>
</dbReference>
<dbReference type="CDD" id="cd06850">
    <property type="entry name" value="biotinyl_domain"/>
    <property type="match status" value="1"/>
</dbReference>
<dbReference type="PANTHER" id="PTHR45266">
    <property type="entry name" value="OXALOACETATE DECARBOXYLASE ALPHA CHAIN"/>
    <property type="match status" value="1"/>
</dbReference>
<evidence type="ECO:0000259" key="2">
    <source>
        <dbReference type="Pfam" id="PF00364"/>
    </source>
</evidence>
<feature type="domain" description="Lipoyl-binding" evidence="2">
    <location>
        <begin position="87"/>
        <end position="148"/>
    </location>
</feature>
<reference evidence="3" key="1">
    <citation type="submission" date="2021-02" db="EMBL/GenBank/DDBJ databases">
        <title>Genome sequence Cadophora malorum strain M34.</title>
        <authorList>
            <person name="Stefanovic E."/>
            <person name="Vu D."/>
            <person name="Scully C."/>
            <person name="Dijksterhuis J."/>
            <person name="Roader J."/>
            <person name="Houbraken J."/>
        </authorList>
    </citation>
    <scope>NUCLEOTIDE SEQUENCE</scope>
    <source>
        <strain evidence="3">M34</strain>
    </source>
</reference>
<protein>
    <recommendedName>
        <fullName evidence="2">Lipoyl-binding domain-containing protein</fullName>
    </recommendedName>
</protein>
<evidence type="ECO:0000313" key="3">
    <source>
        <dbReference type="EMBL" id="KAG4421144.1"/>
    </source>
</evidence>
<accession>A0A8H7TGG3</accession>
<dbReference type="OrthoDB" id="10428374at2759"/>
<organism evidence="3 4">
    <name type="scientific">Cadophora malorum</name>
    <dbReference type="NCBI Taxonomy" id="108018"/>
    <lineage>
        <taxon>Eukaryota</taxon>
        <taxon>Fungi</taxon>
        <taxon>Dikarya</taxon>
        <taxon>Ascomycota</taxon>
        <taxon>Pezizomycotina</taxon>
        <taxon>Leotiomycetes</taxon>
        <taxon>Helotiales</taxon>
        <taxon>Ploettnerulaceae</taxon>
        <taxon>Cadophora</taxon>
    </lineage>
</organism>
<proteinExistence type="predicted"/>
<keyword evidence="1" id="KW-0092">Biotin</keyword>
<dbReference type="PANTHER" id="PTHR45266:SF3">
    <property type="entry name" value="OXALOACETATE DECARBOXYLASE ALPHA CHAIN"/>
    <property type="match status" value="1"/>
</dbReference>
<dbReference type="InterPro" id="IPR050709">
    <property type="entry name" value="Biotin_Carboxyl_Carrier/Decarb"/>
</dbReference>
<dbReference type="InterPro" id="IPR000089">
    <property type="entry name" value="Biotin_lipoyl"/>
</dbReference>
<dbReference type="EMBL" id="JAFJYH010000070">
    <property type="protein sequence ID" value="KAG4421144.1"/>
    <property type="molecule type" value="Genomic_DNA"/>
</dbReference>
<evidence type="ECO:0000313" key="4">
    <source>
        <dbReference type="Proteomes" id="UP000664132"/>
    </source>
</evidence>
<dbReference type="Proteomes" id="UP000664132">
    <property type="component" value="Unassembled WGS sequence"/>
</dbReference>
<name>A0A8H7TGG3_9HELO</name>
<evidence type="ECO:0000256" key="1">
    <source>
        <dbReference type="ARBA" id="ARBA00023267"/>
    </source>
</evidence>
<sequence length="151" mass="16508">VLDEAREAGTGDGLVRVEEGVLDLEGCEELVGRVRGEREEMVERRMRAVRETGFLEELRRSYVPDPALRGGEDGEVVAGGKEVKSEVAGRCWRCEVNEGDVVEMGKELICIEAMKMEICICAPITGKIAKLFVKVGDVLDVGSRIVVMTPA</sequence>